<keyword evidence="3" id="KW-1185">Reference proteome</keyword>
<dbReference type="EMBL" id="LSYS01008075">
    <property type="protein sequence ID" value="OPJ69247.1"/>
    <property type="molecule type" value="Genomic_DNA"/>
</dbReference>
<evidence type="ECO:0000256" key="1">
    <source>
        <dbReference type="SAM" id="SignalP"/>
    </source>
</evidence>
<evidence type="ECO:0008006" key="4">
    <source>
        <dbReference type="Google" id="ProtNLM"/>
    </source>
</evidence>
<gene>
    <name evidence="2" type="ORF">AV530_012344</name>
</gene>
<organism evidence="2 3">
    <name type="scientific">Patagioenas fasciata monilis</name>
    <dbReference type="NCBI Taxonomy" id="372326"/>
    <lineage>
        <taxon>Eukaryota</taxon>
        <taxon>Metazoa</taxon>
        <taxon>Chordata</taxon>
        <taxon>Craniata</taxon>
        <taxon>Vertebrata</taxon>
        <taxon>Euteleostomi</taxon>
        <taxon>Archelosauria</taxon>
        <taxon>Archosauria</taxon>
        <taxon>Dinosauria</taxon>
        <taxon>Saurischia</taxon>
        <taxon>Theropoda</taxon>
        <taxon>Coelurosauria</taxon>
        <taxon>Aves</taxon>
        <taxon>Neognathae</taxon>
        <taxon>Neoaves</taxon>
        <taxon>Columbimorphae</taxon>
        <taxon>Columbiformes</taxon>
        <taxon>Columbidae</taxon>
        <taxon>Patagioenas</taxon>
    </lineage>
</organism>
<dbReference type="AlphaFoldDB" id="A0A1V4JBX1"/>
<sequence>MVSPLSVNPPTLLFSFGAALLSVPVPADGSSVCRWPFLPSLTVWKARWFSIRHQEIIPCCQSFLKGEELTNPSDKRLDSQGST</sequence>
<evidence type="ECO:0000313" key="3">
    <source>
        <dbReference type="Proteomes" id="UP000190648"/>
    </source>
</evidence>
<protein>
    <recommendedName>
        <fullName evidence="4">Secreted protein</fullName>
    </recommendedName>
</protein>
<proteinExistence type="predicted"/>
<feature type="chain" id="PRO_5010707658" description="Secreted protein" evidence="1">
    <location>
        <begin position="30"/>
        <end position="83"/>
    </location>
</feature>
<comment type="caution">
    <text evidence="2">The sequence shown here is derived from an EMBL/GenBank/DDBJ whole genome shotgun (WGS) entry which is preliminary data.</text>
</comment>
<reference evidence="2 3" key="1">
    <citation type="submission" date="2016-02" db="EMBL/GenBank/DDBJ databases">
        <title>Band-tailed pigeon sequencing and assembly.</title>
        <authorList>
            <person name="Soares A.E."/>
            <person name="Novak B.J."/>
            <person name="Rice E.S."/>
            <person name="O'Connell B."/>
            <person name="Chang D."/>
            <person name="Weber S."/>
            <person name="Shapiro B."/>
        </authorList>
    </citation>
    <scope>NUCLEOTIDE SEQUENCE [LARGE SCALE GENOMIC DNA]</scope>
    <source>
        <strain evidence="2">BTP2013</strain>
        <tissue evidence="2">Blood</tissue>
    </source>
</reference>
<keyword evidence="1" id="KW-0732">Signal</keyword>
<accession>A0A1V4JBX1</accession>
<evidence type="ECO:0000313" key="2">
    <source>
        <dbReference type="EMBL" id="OPJ69247.1"/>
    </source>
</evidence>
<feature type="signal peptide" evidence="1">
    <location>
        <begin position="1"/>
        <end position="29"/>
    </location>
</feature>
<name>A0A1V4JBX1_PATFA</name>
<dbReference type="Proteomes" id="UP000190648">
    <property type="component" value="Unassembled WGS sequence"/>
</dbReference>